<dbReference type="InterPro" id="IPR005648">
    <property type="entry name" value="FlgD"/>
</dbReference>
<reference evidence="7 8" key="1">
    <citation type="submission" date="2019-08" db="EMBL/GenBank/DDBJ databases">
        <title>Complete genome sequence of Candidatus Uab amorphum.</title>
        <authorList>
            <person name="Shiratori T."/>
            <person name="Suzuki S."/>
            <person name="Kakizawa Y."/>
            <person name="Ishida K."/>
        </authorList>
    </citation>
    <scope>NUCLEOTIDE SEQUENCE [LARGE SCALE GENOMIC DNA]</scope>
    <source>
        <strain evidence="7 8">SRT547</strain>
    </source>
</reference>
<sequence length="137" mass="15215">MINELTAISPTQTTNNTTGKQKVNEDVFFQILNVELQNQNPLDPMDNSQWLGQLSQMQSLEQTSAMAAEIKEMKQSLGFFQAASMVGKEIEYKDTNGKTLSGQVNSVTQKNNQLYLNVADQEVTVEQIIRVGGAEND</sequence>
<feature type="compositionally biased region" description="Polar residues" evidence="5">
    <location>
        <begin position="1"/>
        <end position="10"/>
    </location>
</feature>
<evidence type="ECO:0000259" key="6">
    <source>
        <dbReference type="Pfam" id="PF13861"/>
    </source>
</evidence>
<keyword evidence="7" id="KW-0969">Cilium</keyword>
<comment type="function">
    <text evidence="4">Required for flagellar hook formation. May act as a scaffolding protein.</text>
</comment>
<feature type="region of interest" description="Disordered" evidence="5">
    <location>
        <begin position="1"/>
        <end position="20"/>
    </location>
</feature>
<keyword evidence="7" id="KW-0966">Cell projection</keyword>
<dbReference type="Proteomes" id="UP000326354">
    <property type="component" value="Chromosome"/>
</dbReference>
<dbReference type="RefSeq" id="WP_151969114.1">
    <property type="nucleotide sequence ID" value="NZ_AP019860.1"/>
</dbReference>
<dbReference type="EMBL" id="AP019860">
    <property type="protein sequence ID" value="BBM84990.1"/>
    <property type="molecule type" value="Genomic_DNA"/>
</dbReference>
<evidence type="ECO:0000256" key="5">
    <source>
        <dbReference type="SAM" id="MobiDB-lite"/>
    </source>
</evidence>
<name>A0A5S9IPX8_UABAM</name>
<evidence type="ECO:0000313" key="7">
    <source>
        <dbReference type="EMBL" id="BBM84990.1"/>
    </source>
</evidence>
<keyword evidence="3" id="KW-1005">Bacterial flagellum biogenesis</keyword>
<evidence type="ECO:0000313" key="8">
    <source>
        <dbReference type="Proteomes" id="UP000326354"/>
    </source>
</evidence>
<organism evidence="7 8">
    <name type="scientific">Uabimicrobium amorphum</name>
    <dbReference type="NCBI Taxonomy" id="2596890"/>
    <lineage>
        <taxon>Bacteria</taxon>
        <taxon>Pseudomonadati</taxon>
        <taxon>Planctomycetota</taxon>
        <taxon>Candidatus Uabimicrobiia</taxon>
        <taxon>Candidatus Uabimicrobiales</taxon>
        <taxon>Candidatus Uabimicrobiaceae</taxon>
        <taxon>Candidatus Uabimicrobium</taxon>
    </lineage>
</organism>
<feature type="compositionally biased region" description="Low complexity" evidence="5">
    <location>
        <begin position="11"/>
        <end position="20"/>
    </location>
</feature>
<accession>A0A5S9IPX8</accession>
<evidence type="ECO:0000256" key="3">
    <source>
        <dbReference type="ARBA" id="ARBA00022795"/>
    </source>
</evidence>
<feature type="domain" description="FlgD Tudor-like" evidence="6">
    <location>
        <begin position="80"/>
        <end position="128"/>
    </location>
</feature>
<dbReference type="GO" id="GO:0044781">
    <property type="term" value="P:bacterial-type flagellum organization"/>
    <property type="evidence" value="ECO:0007669"/>
    <property type="project" value="UniProtKB-KW"/>
</dbReference>
<keyword evidence="8" id="KW-1185">Reference proteome</keyword>
<protein>
    <recommendedName>
        <fullName evidence="2">Basal-body rod modification protein FlgD</fullName>
    </recommendedName>
</protein>
<dbReference type="OrthoDB" id="280334at2"/>
<evidence type="ECO:0000256" key="4">
    <source>
        <dbReference type="ARBA" id="ARBA00024746"/>
    </source>
</evidence>
<proteinExistence type="inferred from homology"/>
<dbReference type="Pfam" id="PF13861">
    <property type="entry name" value="FLgD_tudor"/>
    <property type="match status" value="1"/>
</dbReference>
<dbReference type="Pfam" id="PF03963">
    <property type="entry name" value="FlgD"/>
    <property type="match status" value="1"/>
</dbReference>
<evidence type="ECO:0000256" key="2">
    <source>
        <dbReference type="ARBA" id="ARBA00016013"/>
    </source>
</evidence>
<comment type="similarity">
    <text evidence="1">Belongs to the FlgD family.</text>
</comment>
<evidence type="ECO:0000256" key="1">
    <source>
        <dbReference type="ARBA" id="ARBA00010577"/>
    </source>
</evidence>
<dbReference type="InterPro" id="IPR025963">
    <property type="entry name" value="FLgD_Tudor"/>
</dbReference>
<dbReference type="KEGG" id="uam:UABAM_03353"/>
<keyword evidence="7" id="KW-0282">Flagellum</keyword>
<gene>
    <name evidence="7" type="ORF">UABAM_03353</name>
</gene>
<dbReference type="AlphaFoldDB" id="A0A5S9IPX8"/>